<dbReference type="GO" id="GO:0005524">
    <property type="term" value="F:ATP binding"/>
    <property type="evidence" value="ECO:0007669"/>
    <property type="project" value="UniProtKB-KW"/>
</dbReference>
<dbReference type="SMART" id="SM00382">
    <property type="entry name" value="AAA"/>
    <property type="match status" value="1"/>
</dbReference>
<dbReference type="Pfam" id="PF00005">
    <property type="entry name" value="ABC_tran"/>
    <property type="match status" value="1"/>
</dbReference>
<name>A0A5C4MR71_9ACTN</name>
<gene>
    <name evidence="6" type="ORF">FHE65_09725</name>
    <name evidence="5" type="ORF">FHE65_15070</name>
</gene>
<evidence type="ECO:0000256" key="1">
    <source>
        <dbReference type="ARBA" id="ARBA00022448"/>
    </source>
</evidence>
<dbReference type="InterPro" id="IPR027417">
    <property type="entry name" value="P-loop_NTPase"/>
</dbReference>
<dbReference type="GO" id="GO:0016887">
    <property type="term" value="F:ATP hydrolysis activity"/>
    <property type="evidence" value="ECO:0007669"/>
    <property type="project" value="InterPro"/>
</dbReference>
<dbReference type="FunFam" id="3.40.50.300:FF:000032">
    <property type="entry name" value="Export ABC transporter ATP-binding protein"/>
    <property type="match status" value="1"/>
</dbReference>
<feature type="domain" description="ABC transporter" evidence="4">
    <location>
        <begin position="8"/>
        <end position="239"/>
    </location>
</feature>
<dbReference type="AlphaFoldDB" id="A0A5C4MR71"/>
<evidence type="ECO:0000313" key="7">
    <source>
        <dbReference type="Proteomes" id="UP000306740"/>
    </source>
</evidence>
<evidence type="ECO:0000313" key="6">
    <source>
        <dbReference type="EMBL" id="TNC47434.1"/>
    </source>
</evidence>
<dbReference type="OrthoDB" id="3176024at2"/>
<keyword evidence="3 6" id="KW-0067">ATP-binding</keyword>
<comment type="caution">
    <text evidence="6">The sequence shown here is derived from an EMBL/GenBank/DDBJ whole genome shotgun (WGS) entry which is preliminary data.</text>
</comment>
<dbReference type="PANTHER" id="PTHR24220">
    <property type="entry name" value="IMPORT ATP-BINDING PROTEIN"/>
    <property type="match status" value="1"/>
</dbReference>
<evidence type="ECO:0000256" key="3">
    <source>
        <dbReference type="ARBA" id="ARBA00022840"/>
    </source>
</evidence>
<dbReference type="EMBL" id="VDFR01000045">
    <property type="protein sequence ID" value="TNC47434.1"/>
    <property type="molecule type" value="Genomic_DNA"/>
</dbReference>
<evidence type="ECO:0000313" key="5">
    <source>
        <dbReference type="EMBL" id="TNC45258.1"/>
    </source>
</evidence>
<dbReference type="PANTHER" id="PTHR24220:SF685">
    <property type="entry name" value="ABC TRANSPORTER RELATED"/>
    <property type="match status" value="1"/>
</dbReference>
<protein>
    <submittedName>
        <fullName evidence="6">ABC transporter ATP-binding protein</fullName>
    </submittedName>
</protein>
<dbReference type="Gene3D" id="3.40.50.300">
    <property type="entry name" value="P-loop containing nucleotide triphosphate hydrolases"/>
    <property type="match status" value="1"/>
</dbReference>
<organism evidence="6 7">
    <name type="scientific">Mumia zhuanghuii</name>
    <dbReference type="NCBI Taxonomy" id="2585211"/>
    <lineage>
        <taxon>Bacteria</taxon>
        <taxon>Bacillati</taxon>
        <taxon>Actinomycetota</taxon>
        <taxon>Actinomycetes</taxon>
        <taxon>Propionibacteriales</taxon>
        <taxon>Nocardioidaceae</taxon>
        <taxon>Mumia</taxon>
    </lineage>
</organism>
<dbReference type="GO" id="GO:0022857">
    <property type="term" value="F:transmembrane transporter activity"/>
    <property type="evidence" value="ECO:0007669"/>
    <property type="project" value="TreeGrafter"/>
</dbReference>
<dbReference type="InterPro" id="IPR017911">
    <property type="entry name" value="MacB-like_ATP-bd"/>
</dbReference>
<dbReference type="RefSeq" id="WP_139105764.1">
    <property type="nucleotide sequence ID" value="NZ_VDFR01000045.1"/>
</dbReference>
<reference evidence="6 7" key="1">
    <citation type="submission" date="2019-05" db="EMBL/GenBank/DDBJ databases">
        <title>Mumia sp. nov., isolated from the intestinal contents of plateau pika (Ochotona curzoniae) in the Qinghai-Tibet plateau of China.</title>
        <authorList>
            <person name="Tian Z."/>
        </authorList>
    </citation>
    <scope>NUCLEOTIDE SEQUENCE [LARGE SCALE GENOMIC DNA]</scope>
    <source>
        <strain evidence="7">527</strain>
        <strain evidence="6">Z527</strain>
    </source>
</reference>
<accession>A0A5C4MR71</accession>
<evidence type="ECO:0000259" key="4">
    <source>
        <dbReference type="PROSITE" id="PS50893"/>
    </source>
</evidence>
<dbReference type="EMBL" id="VDFR01000068">
    <property type="protein sequence ID" value="TNC45258.1"/>
    <property type="molecule type" value="Genomic_DNA"/>
</dbReference>
<dbReference type="GO" id="GO:0098796">
    <property type="term" value="C:membrane protein complex"/>
    <property type="evidence" value="ECO:0007669"/>
    <property type="project" value="UniProtKB-ARBA"/>
</dbReference>
<dbReference type="GO" id="GO:0005886">
    <property type="term" value="C:plasma membrane"/>
    <property type="evidence" value="ECO:0007669"/>
    <property type="project" value="TreeGrafter"/>
</dbReference>
<proteinExistence type="predicted"/>
<dbReference type="CDD" id="cd03255">
    <property type="entry name" value="ABC_MJ0796_LolCDE_FtsE"/>
    <property type="match status" value="1"/>
</dbReference>
<dbReference type="PROSITE" id="PS00211">
    <property type="entry name" value="ABC_TRANSPORTER_1"/>
    <property type="match status" value="1"/>
</dbReference>
<dbReference type="InterPro" id="IPR003439">
    <property type="entry name" value="ABC_transporter-like_ATP-bd"/>
</dbReference>
<keyword evidence="2" id="KW-0547">Nucleotide-binding</keyword>
<dbReference type="InterPro" id="IPR003593">
    <property type="entry name" value="AAA+_ATPase"/>
</dbReference>
<sequence length="240" mass="25115">MSMHATAVRAEAVGRVFRTPAGEVRACADVTLTARAGELVVVRGPSGSGKTTLLNLIAGLDRPSTGRVVLAGVDTSTASEEQLLALRRERVGFVFQSFGLLPVLTASENVEVPLRIQRVAAEERSARVAEALAAVGLDAHAGQRPAELSGGQQQRVAIARALVVEPALLIADEPTGQLDSQTAAAVMDLVVDIVHRRQIAAVVATHDPLLVERADRVLTLHDGAVVDEAVGPFRAPLSAP</sequence>
<evidence type="ECO:0000256" key="2">
    <source>
        <dbReference type="ARBA" id="ARBA00022741"/>
    </source>
</evidence>
<dbReference type="PROSITE" id="PS50893">
    <property type="entry name" value="ABC_TRANSPORTER_2"/>
    <property type="match status" value="1"/>
</dbReference>
<dbReference type="Proteomes" id="UP000306740">
    <property type="component" value="Unassembled WGS sequence"/>
</dbReference>
<dbReference type="InterPro" id="IPR015854">
    <property type="entry name" value="ABC_transpr_LolD-like"/>
</dbReference>
<keyword evidence="1" id="KW-0813">Transport</keyword>
<dbReference type="SUPFAM" id="SSF52540">
    <property type="entry name" value="P-loop containing nucleoside triphosphate hydrolases"/>
    <property type="match status" value="1"/>
</dbReference>
<dbReference type="InterPro" id="IPR017871">
    <property type="entry name" value="ABC_transporter-like_CS"/>
</dbReference>